<sequence length="354" mass="39645">MSVIPGSFFKILQLSLLSGLLFQKSSHSYFYEKNYDTLLISSTKEGYKSSQKKESVYFSCTGNDFTTSFKAVSKSDVYFSILKESSGKKIGRLEGRIGTASGNWTFGNNLISVEPQYVADTDQNFTTSIFSNALGTYLYKDIEEIFHISKHYFQDRKHEYNSQKYNYSLIFSSEDPDATIYNLGIKCQLTKLTKKDSNSCNNTIPIEDQSLSSVRQMAEITSYEPFVVPCADPNFKADINFDASSDISVIFSNGGSFENGFRTIEAVVGLVTNRSTLRMGTYISLKRRDFGKRALSNELSISYQLGILSFSNQGSTFIQVPVNNFDIKEFYLNSPKGPSSIYQSSFSCDAVASC</sequence>
<dbReference type="Proteomes" id="UP000187455">
    <property type="component" value="Unassembled WGS sequence"/>
</dbReference>
<feature type="signal peptide" evidence="1">
    <location>
        <begin position="1"/>
        <end position="28"/>
    </location>
</feature>
<evidence type="ECO:0000256" key="1">
    <source>
        <dbReference type="SAM" id="SignalP"/>
    </source>
</evidence>
<organism evidence="2 3">
    <name type="scientific">Smittium mucronatum</name>
    <dbReference type="NCBI Taxonomy" id="133383"/>
    <lineage>
        <taxon>Eukaryota</taxon>
        <taxon>Fungi</taxon>
        <taxon>Fungi incertae sedis</taxon>
        <taxon>Zoopagomycota</taxon>
        <taxon>Kickxellomycotina</taxon>
        <taxon>Harpellomycetes</taxon>
        <taxon>Harpellales</taxon>
        <taxon>Legeriomycetaceae</taxon>
        <taxon>Smittium</taxon>
    </lineage>
</organism>
<keyword evidence="3" id="KW-1185">Reference proteome</keyword>
<name>A0A1R0GUM9_9FUNG</name>
<dbReference type="EMBL" id="LSSL01003322">
    <property type="protein sequence ID" value="OLY80606.1"/>
    <property type="molecule type" value="Genomic_DNA"/>
</dbReference>
<accession>A0A1R0GUM9</accession>
<dbReference type="AlphaFoldDB" id="A0A1R0GUM9"/>
<comment type="caution">
    <text evidence="2">The sequence shown here is derived from an EMBL/GenBank/DDBJ whole genome shotgun (WGS) entry which is preliminary data.</text>
</comment>
<gene>
    <name evidence="2" type="ORF">AYI68_g5295</name>
</gene>
<protein>
    <submittedName>
        <fullName evidence="2">Uncharacterized protein</fullName>
    </submittedName>
</protein>
<feature type="chain" id="PRO_5013181208" evidence="1">
    <location>
        <begin position="29"/>
        <end position="354"/>
    </location>
</feature>
<keyword evidence="1" id="KW-0732">Signal</keyword>
<proteinExistence type="predicted"/>
<evidence type="ECO:0000313" key="2">
    <source>
        <dbReference type="EMBL" id="OLY80606.1"/>
    </source>
</evidence>
<reference evidence="2 3" key="1">
    <citation type="journal article" date="2016" name="Mol. Biol. Evol.">
        <title>Genome-Wide Survey of Gut Fungi (Harpellales) Reveals the First Horizontally Transferred Ubiquitin Gene from a Mosquito Host.</title>
        <authorList>
            <person name="Wang Y."/>
            <person name="White M.M."/>
            <person name="Kvist S."/>
            <person name="Moncalvo J.M."/>
        </authorList>
    </citation>
    <scope>NUCLEOTIDE SEQUENCE [LARGE SCALE GENOMIC DNA]</scope>
    <source>
        <strain evidence="2 3">ALG-7-W6</strain>
    </source>
</reference>
<evidence type="ECO:0000313" key="3">
    <source>
        <dbReference type="Proteomes" id="UP000187455"/>
    </source>
</evidence>